<keyword evidence="3" id="KW-1185">Reference proteome</keyword>
<evidence type="ECO:0000313" key="3">
    <source>
        <dbReference type="Proteomes" id="UP000257109"/>
    </source>
</evidence>
<protein>
    <recommendedName>
        <fullName evidence="1">Reverse transcriptase Ty1/copia-type domain-containing protein</fullName>
    </recommendedName>
</protein>
<dbReference type="STRING" id="157652.A0A371G551"/>
<dbReference type="Proteomes" id="UP000257109">
    <property type="component" value="Unassembled WGS sequence"/>
</dbReference>
<dbReference type="InterPro" id="IPR043502">
    <property type="entry name" value="DNA/RNA_pol_sf"/>
</dbReference>
<accession>A0A371G551</accession>
<comment type="caution">
    <text evidence="2">The sequence shown here is derived from an EMBL/GenBank/DDBJ whole genome shotgun (WGS) entry which is preliminary data.</text>
</comment>
<dbReference type="Pfam" id="PF07727">
    <property type="entry name" value="RVT_2"/>
    <property type="match status" value="1"/>
</dbReference>
<dbReference type="AlphaFoldDB" id="A0A371G551"/>
<dbReference type="InterPro" id="IPR013103">
    <property type="entry name" value="RVT_2"/>
</dbReference>
<dbReference type="OrthoDB" id="1645289at2759"/>
<proteinExistence type="predicted"/>
<evidence type="ECO:0000259" key="1">
    <source>
        <dbReference type="Pfam" id="PF07727"/>
    </source>
</evidence>
<feature type="non-terminal residue" evidence="2">
    <location>
        <position position="1"/>
    </location>
</feature>
<gene>
    <name evidence="2" type="ORF">CR513_33349</name>
</gene>
<feature type="domain" description="Reverse transcriptase Ty1/copia-type" evidence="1">
    <location>
        <begin position="2"/>
        <end position="166"/>
    </location>
</feature>
<organism evidence="2 3">
    <name type="scientific">Mucuna pruriens</name>
    <name type="common">Velvet bean</name>
    <name type="synonym">Dolichos pruriens</name>
    <dbReference type="NCBI Taxonomy" id="157652"/>
    <lineage>
        <taxon>Eukaryota</taxon>
        <taxon>Viridiplantae</taxon>
        <taxon>Streptophyta</taxon>
        <taxon>Embryophyta</taxon>
        <taxon>Tracheophyta</taxon>
        <taxon>Spermatophyta</taxon>
        <taxon>Magnoliopsida</taxon>
        <taxon>eudicotyledons</taxon>
        <taxon>Gunneridae</taxon>
        <taxon>Pentapetalae</taxon>
        <taxon>rosids</taxon>
        <taxon>fabids</taxon>
        <taxon>Fabales</taxon>
        <taxon>Fabaceae</taxon>
        <taxon>Papilionoideae</taxon>
        <taxon>50 kb inversion clade</taxon>
        <taxon>NPAAA clade</taxon>
        <taxon>indigoferoid/millettioid clade</taxon>
        <taxon>Phaseoleae</taxon>
        <taxon>Mucuna</taxon>
    </lineage>
</organism>
<name>A0A371G551_MUCPR</name>
<sequence>MALVAHFDLELHQMDVKTAFLNGDIDEMIYMMQPENFVSNESKSMVCKLKKSIYGLKQAYCITSSIKSLPQTFSRQIGSKYIFLVLYVDDILLASSDTDLLHETKRFMMNNFEMKDLGEASFVLGIQMLRDRSQGILRLSQENYINKVLKRFGMKDSKPRDTPIVKGDKFSLKQCPNDDLERNEMQKNPYASVVGSLMYAQVCTRPNIAFMVGVLGRYLSDLECNIGRQSNISSCTLTSILLDVKITNTPCLDTSTCWLEELSLRKIKLMVVWLRKIINQRFSIIEDTEDSTTVSLYDKWIQVPSRGLGSEWTTWMYGGSRVRKNEVK</sequence>
<dbReference type="EMBL" id="QJKJ01006793">
    <property type="protein sequence ID" value="RDX85463.1"/>
    <property type="molecule type" value="Genomic_DNA"/>
</dbReference>
<reference evidence="2" key="1">
    <citation type="submission" date="2018-05" db="EMBL/GenBank/DDBJ databases">
        <title>Draft genome of Mucuna pruriens seed.</title>
        <authorList>
            <person name="Nnadi N.E."/>
            <person name="Vos R."/>
            <person name="Hasami M.H."/>
            <person name="Devisetty U.K."/>
            <person name="Aguiy J.C."/>
        </authorList>
    </citation>
    <scope>NUCLEOTIDE SEQUENCE [LARGE SCALE GENOMIC DNA]</scope>
    <source>
        <strain evidence="2">JCA_2017</strain>
    </source>
</reference>
<evidence type="ECO:0000313" key="2">
    <source>
        <dbReference type="EMBL" id="RDX85463.1"/>
    </source>
</evidence>
<dbReference type="SUPFAM" id="SSF56672">
    <property type="entry name" value="DNA/RNA polymerases"/>
    <property type="match status" value="1"/>
</dbReference>